<evidence type="ECO:0000313" key="1">
    <source>
        <dbReference type="EMBL" id="QIG80708.1"/>
    </source>
</evidence>
<dbReference type="Pfam" id="PF14081">
    <property type="entry name" value="DUF4262"/>
    <property type="match status" value="1"/>
</dbReference>
<proteinExistence type="predicted"/>
<accession>A0A6G6Y7M0</accession>
<evidence type="ECO:0000313" key="2">
    <source>
        <dbReference type="Proteomes" id="UP000501568"/>
    </source>
</evidence>
<gene>
    <name evidence="1" type="ORF">G5C33_13565</name>
</gene>
<dbReference type="AlphaFoldDB" id="A0A6G6Y7M0"/>
<sequence>MADVRDWIDETVERCGWAVLSVAPRVDSDDPQEWFSYSIGLAHSFGWPELIVFGMGSELRAAIINDAVRECRDKGVAPHSGMRLTEVLEGYDVLCRDGADIADQYFGGAIRFARKTGQTQDMQRLQLFWPDLEGLFPGDPGCDEGVVAEQTPLNPIYRKKRRFHLFGRS</sequence>
<protein>
    <submittedName>
        <fullName evidence="1">DUF4262 domain-containing protein</fullName>
    </submittedName>
</protein>
<organism evidence="1 2">
    <name type="scientific">Stakelama tenebrarum</name>
    <dbReference type="NCBI Taxonomy" id="2711215"/>
    <lineage>
        <taxon>Bacteria</taxon>
        <taxon>Pseudomonadati</taxon>
        <taxon>Pseudomonadota</taxon>
        <taxon>Alphaproteobacteria</taxon>
        <taxon>Sphingomonadales</taxon>
        <taxon>Sphingomonadaceae</taxon>
        <taxon>Stakelama</taxon>
    </lineage>
</organism>
<dbReference type="EMBL" id="CP049109">
    <property type="protein sequence ID" value="QIG80708.1"/>
    <property type="molecule type" value="Genomic_DNA"/>
</dbReference>
<reference evidence="1 2" key="1">
    <citation type="submission" date="2020-02" db="EMBL/GenBank/DDBJ databases">
        <authorList>
            <person name="Zheng R.K."/>
            <person name="Sun C.M."/>
        </authorList>
    </citation>
    <scope>NUCLEOTIDE SEQUENCE [LARGE SCALE GENOMIC DNA]</scope>
    <source>
        <strain evidence="2">zrk23</strain>
    </source>
</reference>
<dbReference type="KEGG" id="spzr:G5C33_13565"/>
<name>A0A6G6Y7M0_9SPHN</name>
<dbReference type="InterPro" id="IPR025358">
    <property type="entry name" value="DUF4262"/>
</dbReference>
<dbReference type="RefSeq" id="WP_165327716.1">
    <property type="nucleotide sequence ID" value="NZ_CP049109.1"/>
</dbReference>
<keyword evidence="2" id="KW-1185">Reference proteome</keyword>
<dbReference type="Proteomes" id="UP000501568">
    <property type="component" value="Chromosome"/>
</dbReference>